<keyword evidence="1" id="KW-1133">Transmembrane helix</keyword>
<feature type="transmembrane region" description="Helical" evidence="1">
    <location>
        <begin position="12"/>
        <end position="29"/>
    </location>
</feature>
<evidence type="ECO:0000313" key="2">
    <source>
        <dbReference type="EMBL" id="SVA64085.1"/>
    </source>
</evidence>
<gene>
    <name evidence="2" type="ORF">METZ01_LOCUS116939</name>
</gene>
<reference evidence="2" key="1">
    <citation type="submission" date="2018-05" db="EMBL/GenBank/DDBJ databases">
        <authorList>
            <person name="Lanie J.A."/>
            <person name="Ng W.-L."/>
            <person name="Kazmierczak K.M."/>
            <person name="Andrzejewski T.M."/>
            <person name="Davidsen T.M."/>
            <person name="Wayne K.J."/>
            <person name="Tettelin H."/>
            <person name="Glass J.I."/>
            <person name="Rusch D."/>
            <person name="Podicherti R."/>
            <person name="Tsui H.-C.T."/>
            <person name="Winkler M.E."/>
        </authorList>
    </citation>
    <scope>NUCLEOTIDE SEQUENCE</scope>
</reference>
<evidence type="ECO:0000256" key="1">
    <source>
        <dbReference type="SAM" id="Phobius"/>
    </source>
</evidence>
<sequence>MVLDDDGSTGRRAVQVVLFGVVLLLASWARTAREVRR</sequence>
<accession>A0A381XH69</accession>
<organism evidence="2">
    <name type="scientific">marine metagenome</name>
    <dbReference type="NCBI Taxonomy" id="408172"/>
    <lineage>
        <taxon>unclassified sequences</taxon>
        <taxon>metagenomes</taxon>
        <taxon>ecological metagenomes</taxon>
    </lineage>
</organism>
<protein>
    <submittedName>
        <fullName evidence="2">Uncharacterized protein</fullName>
    </submittedName>
</protein>
<name>A0A381XH69_9ZZZZ</name>
<keyword evidence="1" id="KW-0472">Membrane</keyword>
<keyword evidence="1" id="KW-0812">Transmembrane</keyword>
<proteinExistence type="predicted"/>
<dbReference type="AlphaFoldDB" id="A0A381XH69"/>
<dbReference type="EMBL" id="UINC01015172">
    <property type="protein sequence ID" value="SVA64085.1"/>
    <property type="molecule type" value="Genomic_DNA"/>
</dbReference>